<reference evidence="8" key="1">
    <citation type="submission" date="2017-02" db="UniProtKB">
        <authorList>
            <consortium name="WormBaseParasite"/>
        </authorList>
    </citation>
    <scope>IDENTIFICATION</scope>
</reference>
<dbReference type="PANTHER" id="PTHR21314:SF0">
    <property type="entry name" value="QUEUOSINE 5'-PHOSPHATE N-GLYCOSYLASE_HYDROLASE"/>
    <property type="match status" value="1"/>
</dbReference>
<dbReference type="EC" id="3.2.2.-" evidence="6"/>
<evidence type="ECO:0000256" key="5">
    <source>
        <dbReference type="ARBA" id="ARBA00048204"/>
    </source>
</evidence>
<dbReference type="Proteomes" id="UP000050640">
    <property type="component" value="Unplaced"/>
</dbReference>
<dbReference type="PANTHER" id="PTHR21314">
    <property type="entry name" value="QUEUOSINE 5'-PHOSPHATE N-GLYCOSYLASE_HYDROLASE-RELATED"/>
    <property type="match status" value="1"/>
</dbReference>
<comment type="function">
    <text evidence="6">Catalyzes the hydrolysis of queuosine 5'-phosphate, releasing the nucleobase queuine (q). Is required for salvage of queuine from exogenous queuosine (Q) that is imported and then converted to queuosine 5'-phosphate intracellularly.</text>
</comment>
<evidence type="ECO:0000313" key="8">
    <source>
        <dbReference type="WBParaSite" id="EEL_0000794701-mRNA-1"/>
    </source>
</evidence>
<dbReference type="STRING" id="1147741.A0A0R3S012"/>
<comment type="catalytic activity">
    <reaction evidence="5 6">
        <text>queuosine 5'-phosphate + H2O = queuine + D-ribose 5-phosphate</text>
        <dbReference type="Rhea" id="RHEA:75387"/>
        <dbReference type="ChEBI" id="CHEBI:15377"/>
        <dbReference type="ChEBI" id="CHEBI:17433"/>
        <dbReference type="ChEBI" id="CHEBI:78346"/>
        <dbReference type="ChEBI" id="CHEBI:194371"/>
    </reaction>
    <physiologicalReaction direction="left-to-right" evidence="5 6">
        <dbReference type="Rhea" id="RHEA:75388"/>
    </physiologicalReaction>
</comment>
<protein>
    <recommendedName>
        <fullName evidence="3 6">Queuosine 5'-phosphate N-glycosylase/hydrolase</fullName>
        <ecNumber evidence="6">3.2.2.-</ecNumber>
    </recommendedName>
    <alternativeName>
        <fullName evidence="4 6">Queuosine-nucleotide N-glycosylase/hydrolase</fullName>
    </alternativeName>
</protein>
<evidence type="ECO:0000256" key="2">
    <source>
        <dbReference type="ARBA" id="ARBA00035119"/>
    </source>
</evidence>
<keyword evidence="1 6" id="KW-0378">Hydrolase</keyword>
<dbReference type="AlphaFoldDB" id="A0A0R3S012"/>
<proteinExistence type="inferred from homology"/>
<dbReference type="GO" id="GO:0016787">
    <property type="term" value="F:hydrolase activity"/>
    <property type="evidence" value="ECO:0007669"/>
    <property type="project" value="UniProtKB-KW"/>
</dbReference>
<dbReference type="Pfam" id="PF10343">
    <property type="entry name" value="Q_salvage"/>
    <property type="match status" value="1"/>
</dbReference>
<comment type="similarity">
    <text evidence="2 6">Belongs to the QNG1 protein family.</text>
</comment>
<evidence type="ECO:0000256" key="4">
    <source>
        <dbReference type="ARBA" id="ARBA00035393"/>
    </source>
</evidence>
<organism evidence="7 8">
    <name type="scientific">Elaeophora elaphi</name>
    <dbReference type="NCBI Taxonomy" id="1147741"/>
    <lineage>
        <taxon>Eukaryota</taxon>
        <taxon>Metazoa</taxon>
        <taxon>Ecdysozoa</taxon>
        <taxon>Nematoda</taxon>
        <taxon>Chromadorea</taxon>
        <taxon>Rhabditida</taxon>
        <taxon>Spirurina</taxon>
        <taxon>Spiruromorpha</taxon>
        <taxon>Filarioidea</taxon>
        <taxon>Onchocercidae</taxon>
        <taxon>Elaeophora</taxon>
    </lineage>
</organism>
<evidence type="ECO:0000256" key="1">
    <source>
        <dbReference type="ARBA" id="ARBA00022801"/>
    </source>
</evidence>
<accession>A0A0R3S012</accession>
<evidence type="ECO:0000256" key="6">
    <source>
        <dbReference type="RuleBase" id="RU365002"/>
    </source>
</evidence>
<dbReference type="GO" id="GO:0006400">
    <property type="term" value="P:tRNA modification"/>
    <property type="evidence" value="ECO:0007669"/>
    <property type="project" value="TreeGrafter"/>
</dbReference>
<evidence type="ECO:0000313" key="7">
    <source>
        <dbReference type="Proteomes" id="UP000050640"/>
    </source>
</evidence>
<evidence type="ECO:0000256" key="3">
    <source>
        <dbReference type="ARBA" id="ARBA00035306"/>
    </source>
</evidence>
<dbReference type="InterPro" id="IPR019438">
    <property type="entry name" value="Q_salvage"/>
</dbReference>
<name>A0A0R3S012_9BILA</name>
<sequence length="342" mass="39788">MSFFGDRLYPRESAEFIVTHGTNNIELSQEGVLKVAQLIMDAINSNEFTEDTYFSLDLHPQIADRRAIDWIFLIDTINFSFWSDHEVNFKVTFHGKQYTGYLAACACINRALEENIPITNAIYMENITADDVRRIFKTDDGSEIPLLEERVKVINEAGRVLNQEFGGTFYNCILKCNKSAIKLMKDVVENFESYRDFATYKGQKISFLKRAQILVSDIHLCMRKVDDTCNFHDIHELTMFADYRVPQALHFLGVLKYSSALMKQLEEKELLQNGSEHEVELRGFSIKACDKIVETIRQKTMDGSNTMYSAAYVDNFLWLYRRKNAKRIEVTVPFHRTRCIYY</sequence>
<keyword evidence="7" id="KW-1185">Reference proteome</keyword>
<dbReference type="WBParaSite" id="EEL_0000794701-mRNA-1">
    <property type="protein sequence ID" value="EEL_0000794701-mRNA-1"/>
    <property type="gene ID" value="EEL_0000794701"/>
</dbReference>